<name>A0A1G4IJS6_TRYEQ</name>
<feature type="region of interest" description="Disordered" evidence="1">
    <location>
        <begin position="42"/>
        <end position="65"/>
    </location>
</feature>
<feature type="region of interest" description="Disordered" evidence="1">
    <location>
        <begin position="313"/>
        <end position="349"/>
    </location>
</feature>
<sequence length="349" mass="39734">MLVPGLSLTRRAVTSSCCRPLHVVRGFSTTCTLFGLEQLQDVPTSTSRRPTGLHRGPGKRQTSEREAAQYKFIRRWELQMRDEWDQLEPFKGLPKPKRQFGNEAAEVIWPYALLLERVVKVHPFTKSIYVYYAQRQSTVRGKLAAEIARSFAREFLIPITFHNSQVYTEAEMLLEYSETPWVVLHSLDNGQKPRILPVAPVEGTPAHTAVEQLLAEVVQGCEALGASVADPVTATRVLNERPLQNQYVRVDYQWFGDTPDERASHLVRWEFEPEQIEPKIRHRTRHVLDWLNYDGNLPTHRAVHVNAMREKARQKAPRTVAGPRTFYNSAGSRANARSSRFGGQAAVGK</sequence>
<feature type="compositionally biased region" description="Low complexity" evidence="1">
    <location>
        <begin position="328"/>
        <end position="343"/>
    </location>
</feature>
<proteinExistence type="predicted"/>
<accession>A0A1G4IJS6</accession>
<keyword evidence="3" id="KW-1185">Reference proteome</keyword>
<dbReference type="Proteomes" id="UP000195570">
    <property type="component" value="Unassembled WGS sequence"/>
</dbReference>
<evidence type="ECO:0000256" key="1">
    <source>
        <dbReference type="SAM" id="MobiDB-lite"/>
    </source>
</evidence>
<organism evidence="2 3">
    <name type="scientific">Trypanosoma equiperdum</name>
    <dbReference type="NCBI Taxonomy" id="5694"/>
    <lineage>
        <taxon>Eukaryota</taxon>
        <taxon>Discoba</taxon>
        <taxon>Euglenozoa</taxon>
        <taxon>Kinetoplastea</taxon>
        <taxon>Metakinetoplastina</taxon>
        <taxon>Trypanosomatida</taxon>
        <taxon>Trypanosomatidae</taxon>
        <taxon>Trypanosoma</taxon>
    </lineage>
</organism>
<dbReference type="GeneID" id="92378121"/>
<evidence type="ECO:0000313" key="2">
    <source>
        <dbReference type="EMBL" id="SCU72604.1"/>
    </source>
</evidence>
<dbReference type="EMBL" id="CZPT02001890">
    <property type="protein sequence ID" value="SCU72604.1"/>
    <property type="molecule type" value="Genomic_DNA"/>
</dbReference>
<evidence type="ECO:0000313" key="3">
    <source>
        <dbReference type="Proteomes" id="UP000195570"/>
    </source>
</evidence>
<gene>
    <name evidence="2" type="ORF">TEOVI_000418100</name>
</gene>
<protein>
    <submittedName>
        <fullName evidence="2">Uncharacterized protein</fullName>
    </submittedName>
</protein>
<reference evidence="2" key="1">
    <citation type="submission" date="2016-09" db="EMBL/GenBank/DDBJ databases">
        <authorList>
            <person name="Hebert L."/>
            <person name="Moumen B."/>
        </authorList>
    </citation>
    <scope>NUCLEOTIDE SEQUENCE [LARGE SCALE GENOMIC DNA]</scope>
    <source>
        <strain evidence="2">OVI</strain>
    </source>
</reference>
<dbReference type="RefSeq" id="XP_067083079.1">
    <property type="nucleotide sequence ID" value="XM_067226978.1"/>
</dbReference>
<dbReference type="AlphaFoldDB" id="A0A1G4IJS6"/>
<dbReference type="VEuPathDB" id="TriTrypDB:TEOVI_000418100"/>
<comment type="caution">
    <text evidence="2">The sequence shown here is derived from an EMBL/GenBank/DDBJ whole genome shotgun (WGS) entry which is preliminary data.</text>
</comment>